<proteinExistence type="predicted"/>
<keyword evidence="2" id="KW-0969">Cilium</keyword>
<feature type="compositionally biased region" description="Polar residues" evidence="1">
    <location>
        <begin position="251"/>
        <end position="261"/>
    </location>
</feature>
<sequence>MSPKESDPDFLLTRPEEIRSALFELTHPECQILVRDAADREMAVLVLGTDKQTRHFFWRPRDYAGADFEKNDVHGLRVGSVLQFHANGYGGVQIHFRVPRPDVVRFDDGSAALVSPYPERLSRIQRRKMFRASITGNSVRCGGHWRPAPGAKPIVFTVRDISVDGVGLRINRAVEDLPPPGTKMEDVYLDFGDFGNITTDLEIRTLIPLAGQPLKPETDAEKLAAADGLAATSVAPQVDAQEASDAKGSPKASTKGNTKGSITGEDPLTHVGAAFLILDGRQETWLQQVVWRLEKARTMGS</sequence>
<organism evidence="2 3">
    <name type="scientific">Achromobacter aloeverae</name>
    <dbReference type="NCBI Taxonomy" id="1750518"/>
    <lineage>
        <taxon>Bacteria</taxon>
        <taxon>Pseudomonadati</taxon>
        <taxon>Pseudomonadota</taxon>
        <taxon>Betaproteobacteria</taxon>
        <taxon>Burkholderiales</taxon>
        <taxon>Alcaligenaceae</taxon>
        <taxon>Achromobacter</taxon>
    </lineage>
</organism>
<dbReference type="AlphaFoldDB" id="A0A4Q1HNI2"/>
<gene>
    <name evidence="2" type="ORF">C7R54_01920</name>
</gene>
<accession>A0A4Q1HNI2</accession>
<dbReference type="Proteomes" id="UP000290849">
    <property type="component" value="Unassembled WGS sequence"/>
</dbReference>
<feature type="region of interest" description="Disordered" evidence="1">
    <location>
        <begin position="235"/>
        <end position="265"/>
    </location>
</feature>
<dbReference type="OrthoDB" id="5572581at2"/>
<keyword evidence="3" id="KW-1185">Reference proteome</keyword>
<protein>
    <submittedName>
        <fullName evidence="2">Flagellar brake protein</fullName>
    </submittedName>
</protein>
<name>A0A4Q1HNI2_9BURK</name>
<reference evidence="2 3" key="1">
    <citation type="journal article" date="2017" name="Int. J. Syst. Evol. Microbiol.">
        <title>Achromobacter aloeverae sp. nov., isolated from the root of Aloe vera (L.) Burm.f.</title>
        <authorList>
            <person name="Kuncharoen N."/>
            <person name="Muramatsu Y."/>
            <person name="Shibata C."/>
            <person name="Kamakura Y."/>
            <person name="Nakagawa Y."/>
            <person name="Tanasupawat S."/>
        </authorList>
    </citation>
    <scope>NUCLEOTIDE SEQUENCE [LARGE SCALE GENOMIC DNA]</scope>
    <source>
        <strain evidence="2 3">AVA-1</strain>
    </source>
</reference>
<evidence type="ECO:0000313" key="2">
    <source>
        <dbReference type="EMBL" id="RXN92538.1"/>
    </source>
</evidence>
<keyword evidence="2" id="KW-0282">Flagellum</keyword>
<evidence type="ECO:0000256" key="1">
    <source>
        <dbReference type="SAM" id="MobiDB-lite"/>
    </source>
</evidence>
<comment type="caution">
    <text evidence="2">The sequence shown here is derived from an EMBL/GenBank/DDBJ whole genome shotgun (WGS) entry which is preliminary data.</text>
</comment>
<dbReference type="EMBL" id="PYAL01000001">
    <property type="protein sequence ID" value="RXN92538.1"/>
    <property type="molecule type" value="Genomic_DNA"/>
</dbReference>
<dbReference type="RefSeq" id="WP_129148503.1">
    <property type="nucleotide sequence ID" value="NZ_JBHSDO010000006.1"/>
</dbReference>
<dbReference type="Gene3D" id="2.40.10.220">
    <property type="entry name" value="predicted glycosyltransferase like domains"/>
    <property type="match status" value="1"/>
</dbReference>
<keyword evidence="2" id="KW-0966">Cell projection</keyword>
<evidence type="ECO:0000313" key="3">
    <source>
        <dbReference type="Proteomes" id="UP000290849"/>
    </source>
</evidence>